<accession>A0A1W1EE90</accession>
<sequence>MASPYYFPKSKIFLKMKNSFVKKFLTDKASIKYLEDGFIKATDIPFVKYIKMKDKDGKLSLDLKKSVCNHVDTIHAAAQFTLAETESGMRLQSLFPELEQKVIPLLREANIKYKKPATQEIFAYSFVKDEDVEKFKIQFQKKGRALLKIRVEIRDIEDTLTCEANYNWYVQARTD</sequence>
<reference evidence="1" key="1">
    <citation type="submission" date="2016-10" db="EMBL/GenBank/DDBJ databases">
        <authorList>
            <person name="de Groot N.N."/>
        </authorList>
    </citation>
    <scope>NUCLEOTIDE SEQUENCE</scope>
</reference>
<evidence type="ECO:0008006" key="2">
    <source>
        <dbReference type="Google" id="ProtNLM"/>
    </source>
</evidence>
<dbReference type="EMBL" id="FPKX01000045">
    <property type="protein sequence ID" value="SFZ98344.1"/>
    <property type="molecule type" value="Genomic_DNA"/>
</dbReference>
<dbReference type="AlphaFoldDB" id="A0A1W1EE90"/>
<dbReference type="InterPro" id="IPR029069">
    <property type="entry name" value="HotDog_dom_sf"/>
</dbReference>
<dbReference type="SUPFAM" id="SSF54637">
    <property type="entry name" value="Thioesterase/thiol ester dehydrase-isomerase"/>
    <property type="match status" value="1"/>
</dbReference>
<dbReference type="InterPro" id="IPR027961">
    <property type="entry name" value="DUF4442"/>
</dbReference>
<dbReference type="Gene3D" id="3.10.129.10">
    <property type="entry name" value="Hotdog Thioesterase"/>
    <property type="match status" value="1"/>
</dbReference>
<gene>
    <name evidence="1" type="ORF">MNB_SV-5-708</name>
</gene>
<proteinExistence type="predicted"/>
<evidence type="ECO:0000313" key="1">
    <source>
        <dbReference type="EMBL" id="SFZ98344.1"/>
    </source>
</evidence>
<dbReference type="Pfam" id="PF14539">
    <property type="entry name" value="DUF4442"/>
    <property type="match status" value="1"/>
</dbReference>
<protein>
    <recommendedName>
        <fullName evidence="2">DUF4442 domain-containing protein</fullName>
    </recommendedName>
</protein>
<name>A0A1W1EE90_9ZZZZ</name>
<organism evidence="1">
    <name type="scientific">hydrothermal vent metagenome</name>
    <dbReference type="NCBI Taxonomy" id="652676"/>
    <lineage>
        <taxon>unclassified sequences</taxon>
        <taxon>metagenomes</taxon>
        <taxon>ecological metagenomes</taxon>
    </lineage>
</organism>